<evidence type="ECO:0000256" key="1">
    <source>
        <dbReference type="ARBA" id="ARBA00004167"/>
    </source>
</evidence>
<comment type="caution">
    <text evidence="10">The sequence shown here is derived from an EMBL/GenBank/DDBJ whole genome shotgun (WGS) entry which is preliminary data.</text>
</comment>
<dbReference type="Pfam" id="PF13947">
    <property type="entry name" value="GUB_WAK_bind"/>
    <property type="match status" value="1"/>
</dbReference>
<dbReference type="PANTHER" id="PTHR33138">
    <property type="entry name" value="OS01G0690200 PROTEIN"/>
    <property type="match status" value="1"/>
</dbReference>
<comment type="catalytic activity">
    <reaction evidence="5">
        <text>L-threonyl-[protein] + ATP = O-phospho-L-threonyl-[protein] + ADP + H(+)</text>
        <dbReference type="Rhea" id="RHEA:46608"/>
        <dbReference type="Rhea" id="RHEA-COMP:11060"/>
        <dbReference type="Rhea" id="RHEA-COMP:11605"/>
        <dbReference type="ChEBI" id="CHEBI:15378"/>
        <dbReference type="ChEBI" id="CHEBI:30013"/>
        <dbReference type="ChEBI" id="CHEBI:30616"/>
        <dbReference type="ChEBI" id="CHEBI:61977"/>
        <dbReference type="ChEBI" id="CHEBI:456216"/>
        <dbReference type="EC" id="2.7.11.1"/>
    </reaction>
</comment>
<proteinExistence type="predicted"/>
<evidence type="ECO:0000256" key="4">
    <source>
        <dbReference type="ARBA" id="ARBA00023180"/>
    </source>
</evidence>
<organism evidence="10 11">
    <name type="scientific">Ficus carica</name>
    <name type="common">Common fig</name>
    <dbReference type="NCBI Taxonomy" id="3494"/>
    <lineage>
        <taxon>Eukaryota</taxon>
        <taxon>Viridiplantae</taxon>
        <taxon>Streptophyta</taxon>
        <taxon>Embryophyta</taxon>
        <taxon>Tracheophyta</taxon>
        <taxon>Spermatophyta</taxon>
        <taxon>Magnoliopsida</taxon>
        <taxon>eudicotyledons</taxon>
        <taxon>Gunneridae</taxon>
        <taxon>Pentapetalae</taxon>
        <taxon>rosids</taxon>
        <taxon>fabids</taxon>
        <taxon>Rosales</taxon>
        <taxon>Moraceae</taxon>
        <taxon>Ficeae</taxon>
        <taxon>Ficus</taxon>
    </lineage>
</organism>
<evidence type="ECO:0000313" key="11">
    <source>
        <dbReference type="Proteomes" id="UP001187192"/>
    </source>
</evidence>
<accession>A0AA88B1P0</accession>
<keyword evidence="7" id="KW-0472">Membrane</keyword>
<gene>
    <name evidence="10" type="ORF">TIFTF001_025885</name>
</gene>
<dbReference type="InterPro" id="IPR032872">
    <property type="entry name" value="WAK_assoc_C"/>
</dbReference>
<evidence type="ECO:0000256" key="5">
    <source>
        <dbReference type="ARBA" id="ARBA00047899"/>
    </source>
</evidence>
<evidence type="ECO:0000256" key="6">
    <source>
        <dbReference type="ARBA" id="ARBA00048679"/>
    </source>
</evidence>
<keyword evidence="4" id="KW-0325">Glycoprotein</keyword>
<dbReference type="AlphaFoldDB" id="A0AA88B1P0"/>
<dbReference type="Pfam" id="PF14380">
    <property type="entry name" value="WAK_assoc"/>
    <property type="match status" value="1"/>
</dbReference>
<dbReference type="EMBL" id="BTGU01000065">
    <property type="protein sequence ID" value="GMN56781.1"/>
    <property type="molecule type" value="Genomic_DNA"/>
</dbReference>
<evidence type="ECO:0000256" key="7">
    <source>
        <dbReference type="SAM" id="Phobius"/>
    </source>
</evidence>
<sequence length="255" mass="29051">MEKSLSISLEFFLIRPLIVVFFILITIFPLSCCEVDVNFMTCGRRYERGNIKNLSFPFWGDDRPEFCGHEGFRLRCENREYPVINISGIQYGVLHVSQENYTMTLVRSDLWDTPSNTNGLNTTLNHTLFVGYPATVENLTLIYGCRESDPLGGSFHLLNNFSCSKEPDGNDRISYFVRESLLWTLNDADVQSGCCGVVQVPVFRTVLDEMDRSAKRGVQEVTDVLREGFDVQYVDFQLCIACEKARGRCVNDITT</sequence>
<comment type="catalytic activity">
    <reaction evidence="6">
        <text>L-seryl-[protein] + ATP = O-phospho-L-seryl-[protein] + ADP + H(+)</text>
        <dbReference type="Rhea" id="RHEA:17989"/>
        <dbReference type="Rhea" id="RHEA-COMP:9863"/>
        <dbReference type="Rhea" id="RHEA-COMP:11604"/>
        <dbReference type="ChEBI" id="CHEBI:15378"/>
        <dbReference type="ChEBI" id="CHEBI:29999"/>
        <dbReference type="ChEBI" id="CHEBI:30616"/>
        <dbReference type="ChEBI" id="CHEBI:83421"/>
        <dbReference type="ChEBI" id="CHEBI:456216"/>
        <dbReference type="EC" id="2.7.11.1"/>
    </reaction>
</comment>
<keyword evidence="11" id="KW-1185">Reference proteome</keyword>
<dbReference type="GO" id="GO:0030247">
    <property type="term" value="F:polysaccharide binding"/>
    <property type="evidence" value="ECO:0007669"/>
    <property type="project" value="InterPro"/>
</dbReference>
<evidence type="ECO:0000259" key="8">
    <source>
        <dbReference type="Pfam" id="PF13947"/>
    </source>
</evidence>
<dbReference type="GO" id="GO:0016020">
    <property type="term" value="C:membrane"/>
    <property type="evidence" value="ECO:0007669"/>
    <property type="project" value="UniProtKB-SubCell"/>
</dbReference>
<evidence type="ECO:0000313" key="10">
    <source>
        <dbReference type="EMBL" id="GMN56781.1"/>
    </source>
</evidence>
<dbReference type="PANTHER" id="PTHR33138:SF85">
    <property type="entry name" value="LEAF RUST 10 DISEASE-RESISTANCE LOCUS RECEPTOR-LIKE PROTEIN KINASE-LIKE 2.7 ISOFORM X1"/>
    <property type="match status" value="1"/>
</dbReference>
<dbReference type="InterPro" id="IPR025287">
    <property type="entry name" value="WAK_GUB"/>
</dbReference>
<keyword evidence="7" id="KW-0812">Transmembrane</keyword>
<feature type="domain" description="Wall-associated receptor kinase C-terminal" evidence="9">
    <location>
        <begin position="174"/>
        <end position="250"/>
    </location>
</feature>
<dbReference type="EC" id="2.7.11.1" evidence="2"/>
<feature type="transmembrane region" description="Helical" evidence="7">
    <location>
        <begin position="12"/>
        <end position="30"/>
    </location>
</feature>
<dbReference type="GO" id="GO:0004674">
    <property type="term" value="F:protein serine/threonine kinase activity"/>
    <property type="evidence" value="ECO:0007669"/>
    <property type="project" value="UniProtKB-EC"/>
</dbReference>
<protein>
    <recommendedName>
        <fullName evidence="2">non-specific serine/threonine protein kinase</fullName>
        <ecNumber evidence="2">2.7.11.1</ecNumber>
    </recommendedName>
</protein>
<keyword evidence="3" id="KW-0732">Signal</keyword>
<evidence type="ECO:0000256" key="2">
    <source>
        <dbReference type="ARBA" id="ARBA00012513"/>
    </source>
</evidence>
<evidence type="ECO:0000256" key="3">
    <source>
        <dbReference type="ARBA" id="ARBA00022729"/>
    </source>
</evidence>
<name>A0AA88B1P0_FICCA</name>
<keyword evidence="7" id="KW-1133">Transmembrane helix</keyword>
<dbReference type="Proteomes" id="UP001187192">
    <property type="component" value="Unassembled WGS sequence"/>
</dbReference>
<feature type="domain" description="Wall-associated receptor kinase galacturonan-binding" evidence="8">
    <location>
        <begin position="49"/>
        <end position="107"/>
    </location>
</feature>
<evidence type="ECO:0000259" key="9">
    <source>
        <dbReference type="Pfam" id="PF14380"/>
    </source>
</evidence>
<reference evidence="10" key="1">
    <citation type="submission" date="2023-07" db="EMBL/GenBank/DDBJ databases">
        <title>draft genome sequence of fig (Ficus carica).</title>
        <authorList>
            <person name="Takahashi T."/>
            <person name="Nishimura K."/>
        </authorList>
    </citation>
    <scope>NUCLEOTIDE SEQUENCE</scope>
</reference>
<comment type="subcellular location">
    <subcellularLocation>
        <location evidence="1">Membrane</location>
        <topology evidence="1">Single-pass membrane protein</topology>
    </subcellularLocation>
</comment>